<dbReference type="GeneID" id="106754661"/>
<dbReference type="AlphaFoldDB" id="A0A1S3TEK0"/>
<proteinExistence type="predicted"/>
<feature type="region of interest" description="Disordered" evidence="1">
    <location>
        <begin position="1"/>
        <end position="136"/>
    </location>
</feature>
<feature type="compositionally biased region" description="Polar residues" evidence="1">
    <location>
        <begin position="16"/>
        <end position="50"/>
    </location>
</feature>
<accession>A0A1S3TEK0</accession>
<organism evidence="2 3">
    <name type="scientific">Vigna radiata var. radiata</name>
    <name type="common">Mung bean</name>
    <name type="synonym">Phaseolus aureus</name>
    <dbReference type="NCBI Taxonomy" id="3916"/>
    <lineage>
        <taxon>Eukaryota</taxon>
        <taxon>Viridiplantae</taxon>
        <taxon>Streptophyta</taxon>
        <taxon>Embryophyta</taxon>
        <taxon>Tracheophyta</taxon>
        <taxon>Spermatophyta</taxon>
        <taxon>Magnoliopsida</taxon>
        <taxon>eudicotyledons</taxon>
        <taxon>Gunneridae</taxon>
        <taxon>Pentapetalae</taxon>
        <taxon>rosids</taxon>
        <taxon>fabids</taxon>
        <taxon>Fabales</taxon>
        <taxon>Fabaceae</taxon>
        <taxon>Papilionoideae</taxon>
        <taxon>50 kb inversion clade</taxon>
        <taxon>NPAAA clade</taxon>
        <taxon>indigoferoid/millettioid clade</taxon>
        <taxon>Phaseoleae</taxon>
        <taxon>Vigna</taxon>
    </lineage>
</organism>
<dbReference type="Proteomes" id="UP000087766">
    <property type="component" value="Unplaced"/>
</dbReference>
<feature type="compositionally biased region" description="Gly residues" evidence="1">
    <location>
        <begin position="71"/>
        <end position="94"/>
    </location>
</feature>
<sequence length="136" mass="14306">MAAMRAERGNGAGVRSAQSVNVETVHSVNGEESNPATQEDGTREATNASRLNGRGGRGNGQGERGDRRGRGGNGRGRGGNGRGRGRNGRNGGGSGRDEEGNLYDQSAQDEEHREASEAQTNNSIRMKDSTLLLPML</sequence>
<reference evidence="3" key="1">
    <citation type="submission" date="2025-08" db="UniProtKB">
        <authorList>
            <consortium name="RefSeq"/>
        </authorList>
    </citation>
    <scope>IDENTIFICATION</scope>
    <source>
        <tissue evidence="3">Leaf</tissue>
    </source>
</reference>
<evidence type="ECO:0000256" key="1">
    <source>
        <dbReference type="SAM" id="MobiDB-lite"/>
    </source>
</evidence>
<gene>
    <name evidence="3" type="primary">LOC106754661</name>
</gene>
<feature type="compositionally biased region" description="Gly residues" evidence="1">
    <location>
        <begin position="53"/>
        <end position="62"/>
    </location>
</feature>
<dbReference type="RefSeq" id="XP_014492199.1">
    <property type="nucleotide sequence ID" value="XM_014636713.1"/>
</dbReference>
<keyword evidence="2" id="KW-1185">Reference proteome</keyword>
<name>A0A1S3TEK0_VIGRR</name>
<dbReference type="KEGG" id="vra:106754661"/>
<evidence type="ECO:0000313" key="3">
    <source>
        <dbReference type="RefSeq" id="XP_014492199.1"/>
    </source>
</evidence>
<protein>
    <submittedName>
        <fullName evidence="3">Uncharacterized protein LOC106754661</fullName>
    </submittedName>
</protein>
<evidence type="ECO:0000313" key="2">
    <source>
        <dbReference type="Proteomes" id="UP000087766"/>
    </source>
</evidence>